<organism evidence="2 4">
    <name type="scientific">Modicisalibacter xianhensis</name>
    <dbReference type="NCBI Taxonomy" id="442341"/>
    <lineage>
        <taxon>Bacteria</taxon>
        <taxon>Pseudomonadati</taxon>
        <taxon>Pseudomonadota</taxon>
        <taxon>Gammaproteobacteria</taxon>
        <taxon>Oceanospirillales</taxon>
        <taxon>Halomonadaceae</taxon>
        <taxon>Modicisalibacter</taxon>
    </lineage>
</organism>
<reference evidence="3 5" key="2">
    <citation type="submission" date="2019-03" db="EMBL/GenBank/DDBJ databases">
        <title>Freshwater and sediment microbial communities from various areas in North America, analyzing microbe dynamics in response to fracking.</title>
        <authorList>
            <person name="Lamendella R."/>
        </authorList>
    </citation>
    <scope>NUCLEOTIDE SEQUENCE [LARGE SCALE GENOMIC DNA]</scope>
    <source>
        <strain evidence="3 5">6_TX</strain>
    </source>
</reference>
<evidence type="ECO:0000313" key="3">
    <source>
        <dbReference type="EMBL" id="TDX29360.1"/>
    </source>
</evidence>
<evidence type="ECO:0000313" key="2">
    <source>
        <dbReference type="EMBL" id="SFI14870.1"/>
    </source>
</evidence>
<proteinExistence type="predicted"/>
<keyword evidence="1" id="KW-1133">Transmembrane helix</keyword>
<name>A0A1I3FUF5_9GAMM</name>
<keyword evidence="1" id="KW-0812">Transmembrane</keyword>
<dbReference type="AlphaFoldDB" id="A0A1I3FUF5"/>
<evidence type="ECO:0000313" key="4">
    <source>
        <dbReference type="Proteomes" id="UP000199040"/>
    </source>
</evidence>
<accession>A0A1I3FUF5</accession>
<dbReference type="Proteomes" id="UP000199040">
    <property type="component" value="Unassembled WGS sequence"/>
</dbReference>
<reference evidence="2 4" key="1">
    <citation type="submission" date="2016-10" db="EMBL/GenBank/DDBJ databases">
        <authorList>
            <person name="de Groot N.N."/>
        </authorList>
    </citation>
    <scope>NUCLEOTIDE SEQUENCE [LARGE SCALE GENOMIC DNA]</scope>
    <source>
        <strain evidence="2 4">CGMCC 1.6848</strain>
    </source>
</reference>
<dbReference type="RefSeq" id="WP_092850038.1">
    <property type="nucleotide sequence ID" value="NZ_FOPY01000021.1"/>
</dbReference>
<gene>
    <name evidence="3" type="ORF">DFO67_10736</name>
    <name evidence="2" type="ORF">SAMN04487959_12134</name>
</gene>
<dbReference type="EMBL" id="SOEC01000007">
    <property type="protein sequence ID" value="TDX29360.1"/>
    <property type="molecule type" value="Genomic_DNA"/>
</dbReference>
<sequence length="71" mass="7917">MSALPMLLVWAHIGFVITRGLHARRRIAHMCRTRTGLLVILVAGPLVWLLALGEIGRSKPRWDSCSRGKSL</sequence>
<protein>
    <submittedName>
        <fullName evidence="2">Uncharacterized protein</fullName>
    </submittedName>
</protein>
<evidence type="ECO:0000313" key="5">
    <source>
        <dbReference type="Proteomes" id="UP000294489"/>
    </source>
</evidence>
<dbReference type="EMBL" id="FOPY01000021">
    <property type="protein sequence ID" value="SFI14870.1"/>
    <property type="molecule type" value="Genomic_DNA"/>
</dbReference>
<feature type="transmembrane region" description="Helical" evidence="1">
    <location>
        <begin position="33"/>
        <end position="52"/>
    </location>
</feature>
<evidence type="ECO:0000256" key="1">
    <source>
        <dbReference type="SAM" id="Phobius"/>
    </source>
</evidence>
<dbReference type="Proteomes" id="UP000294489">
    <property type="component" value="Unassembled WGS sequence"/>
</dbReference>
<dbReference type="OrthoDB" id="9900053at2"/>
<keyword evidence="4" id="KW-1185">Reference proteome</keyword>
<keyword evidence="1" id="KW-0472">Membrane</keyword>